<dbReference type="Pfam" id="PF03061">
    <property type="entry name" value="4HBT"/>
    <property type="match status" value="1"/>
</dbReference>
<dbReference type="PANTHER" id="PTHR43240">
    <property type="entry name" value="1,4-DIHYDROXY-2-NAPHTHOYL-COA THIOESTERASE 1"/>
    <property type="match status" value="1"/>
</dbReference>
<dbReference type="InterPro" id="IPR006683">
    <property type="entry name" value="Thioestr_dom"/>
</dbReference>
<proteinExistence type="predicted"/>
<evidence type="ECO:0000313" key="3">
    <source>
        <dbReference type="Proteomes" id="UP000319148"/>
    </source>
</evidence>
<dbReference type="InterPro" id="IPR029069">
    <property type="entry name" value="HotDog_dom_sf"/>
</dbReference>
<dbReference type="GO" id="GO:0005829">
    <property type="term" value="C:cytosol"/>
    <property type="evidence" value="ECO:0007669"/>
    <property type="project" value="TreeGrafter"/>
</dbReference>
<keyword evidence="3" id="KW-1185">Reference proteome</keyword>
<dbReference type="Proteomes" id="UP000319148">
    <property type="component" value="Unassembled WGS sequence"/>
</dbReference>
<evidence type="ECO:0000313" key="2">
    <source>
        <dbReference type="EMBL" id="TPD61775.1"/>
    </source>
</evidence>
<accession>A0A501PNA8</accession>
<gene>
    <name evidence="2" type="ORF">FIV46_06085</name>
</gene>
<reference evidence="3" key="1">
    <citation type="submission" date="2019-06" db="EMBL/GenBank/DDBJ databases">
        <title>The complete genome of Emcibacter congregatus ZYLT.</title>
        <authorList>
            <person name="Zhao Z."/>
        </authorList>
    </citation>
    <scope>NUCLEOTIDE SEQUENCE [LARGE SCALE GENOMIC DNA]</scope>
    <source>
        <strain evidence="3">MCCC 1A06723</strain>
    </source>
</reference>
<dbReference type="AlphaFoldDB" id="A0A501PNA8"/>
<name>A0A501PNA8_9PROT</name>
<dbReference type="EMBL" id="VFIY01000005">
    <property type="protein sequence ID" value="TPD61775.1"/>
    <property type="molecule type" value="Genomic_DNA"/>
</dbReference>
<organism evidence="2 3">
    <name type="scientific">Emcibacter nanhaiensis</name>
    <dbReference type="NCBI Taxonomy" id="1505037"/>
    <lineage>
        <taxon>Bacteria</taxon>
        <taxon>Pseudomonadati</taxon>
        <taxon>Pseudomonadota</taxon>
        <taxon>Alphaproteobacteria</taxon>
        <taxon>Emcibacterales</taxon>
        <taxon>Emcibacteraceae</taxon>
        <taxon>Emcibacter</taxon>
    </lineage>
</organism>
<comment type="caution">
    <text evidence="2">The sequence shown here is derived from an EMBL/GenBank/DDBJ whole genome shotgun (WGS) entry which is preliminary data.</text>
</comment>
<feature type="domain" description="Thioesterase" evidence="1">
    <location>
        <begin position="47"/>
        <end position="122"/>
    </location>
</feature>
<dbReference type="GO" id="GO:0061522">
    <property type="term" value="F:1,4-dihydroxy-2-naphthoyl-CoA thioesterase activity"/>
    <property type="evidence" value="ECO:0007669"/>
    <property type="project" value="TreeGrafter"/>
</dbReference>
<dbReference type="RefSeq" id="WP_139939488.1">
    <property type="nucleotide sequence ID" value="NZ_JBHSYP010000003.1"/>
</dbReference>
<dbReference type="PANTHER" id="PTHR43240:SF7">
    <property type="entry name" value="BLR7284 PROTEIN"/>
    <property type="match status" value="1"/>
</dbReference>
<dbReference type="CDD" id="cd03443">
    <property type="entry name" value="PaaI_thioesterase"/>
    <property type="match status" value="1"/>
</dbReference>
<protein>
    <submittedName>
        <fullName evidence="2">PaaI family thioesterase</fullName>
    </submittedName>
</protein>
<dbReference type="Gene3D" id="3.10.129.10">
    <property type="entry name" value="Hotdog Thioesterase"/>
    <property type="match status" value="1"/>
</dbReference>
<dbReference type="SUPFAM" id="SSF54637">
    <property type="entry name" value="Thioesterase/thiol ester dehydrase-isomerase"/>
    <property type="match status" value="1"/>
</dbReference>
<evidence type="ECO:0000259" key="1">
    <source>
        <dbReference type="Pfam" id="PF03061"/>
    </source>
</evidence>
<sequence length="142" mass="15071">MSLDLKQILPYVMHANKIGIEILGTEGTAVLSRLNYSDAISVGKGKGIIANGAVSTLLDTALGMAVFQKVGELRGMATLDLRVDFLRASTPFSPINARSECIRLTREVAFVQGEAWCEDPAQPVARASAAFSISDQNVGSMG</sequence>
<dbReference type="OrthoDB" id="9813158at2"/>